<evidence type="ECO:0000256" key="1">
    <source>
        <dbReference type="ARBA" id="ARBA00004123"/>
    </source>
</evidence>
<proteinExistence type="predicted"/>
<feature type="domain" description="BHLH" evidence="7">
    <location>
        <begin position="100"/>
        <end position="151"/>
    </location>
</feature>
<dbReference type="Proteomes" id="UP000029121">
    <property type="component" value="Unassembled WGS sequence"/>
</dbReference>
<dbReference type="eggNOG" id="ENOG502QSWD">
    <property type="taxonomic scope" value="Eukaryota"/>
</dbReference>
<evidence type="ECO:0000256" key="3">
    <source>
        <dbReference type="ARBA" id="ARBA00023125"/>
    </source>
</evidence>
<dbReference type="GO" id="GO:0000981">
    <property type="term" value="F:DNA-binding transcription factor activity, RNA polymerase II-specific"/>
    <property type="evidence" value="ECO:0007669"/>
    <property type="project" value="TreeGrafter"/>
</dbReference>
<dbReference type="SUPFAM" id="SSF47459">
    <property type="entry name" value="HLH, helix-loop-helix DNA-binding domain"/>
    <property type="match status" value="1"/>
</dbReference>
<dbReference type="Pfam" id="PF22754">
    <property type="entry name" value="bHLH-TF_ACT-like_plant"/>
    <property type="match status" value="1"/>
</dbReference>
<evidence type="ECO:0000313" key="8">
    <source>
        <dbReference type="EMBL" id="EOA14656.1"/>
    </source>
</evidence>
<dbReference type="InterPro" id="IPR011598">
    <property type="entry name" value="bHLH_dom"/>
</dbReference>
<dbReference type="Pfam" id="PF00010">
    <property type="entry name" value="HLH"/>
    <property type="match status" value="1"/>
</dbReference>
<reference evidence="9" key="1">
    <citation type="journal article" date="2013" name="Nat. Genet.">
        <title>The Capsella rubella genome and the genomic consequences of rapid mating system evolution.</title>
        <authorList>
            <person name="Slotte T."/>
            <person name="Hazzouri K.M."/>
            <person name="Agren J.A."/>
            <person name="Koenig D."/>
            <person name="Maumus F."/>
            <person name="Guo Y.L."/>
            <person name="Steige K."/>
            <person name="Platts A.E."/>
            <person name="Escobar J.S."/>
            <person name="Newman L.K."/>
            <person name="Wang W."/>
            <person name="Mandakova T."/>
            <person name="Vello E."/>
            <person name="Smith L.M."/>
            <person name="Henz S.R."/>
            <person name="Steffen J."/>
            <person name="Takuno S."/>
            <person name="Brandvain Y."/>
            <person name="Coop G."/>
            <person name="Andolfatto P."/>
            <person name="Hu T.T."/>
            <person name="Blanchette M."/>
            <person name="Clark R.M."/>
            <person name="Quesneville H."/>
            <person name="Nordborg M."/>
            <person name="Gaut B.S."/>
            <person name="Lysak M.A."/>
            <person name="Jenkins J."/>
            <person name="Grimwood J."/>
            <person name="Chapman J."/>
            <person name="Prochnik S."/>
            <person name="Shu S."/>
            <person name="Rokhsar D."/>
            <person name="Schmutz J."/>
            <person name="Weigel D."/>
            <person name="Wright S.I."/>
        </authorList>
    </citation>
    <scope>NUCLEOTIDE SEQUENCE [LARGE SCALE GENOMIC DNA]</scope>
    <source>
        <strain evidence="9">cv. Monte Gargano</strain>
    </source>
</reference>
<evidence type="ECO:0000313" key="9">
    <source>
        <dbReference type="Proteomes" id="UP000029121"/>
    </source>
</evidence>
<evidence type="ECO:0000256" key="6">
    <source>
        <dbReference type="SAM" id="MobiDB-lite"/>
    </source>
</evidence>
<evidence type="ECO:0000256" key="2">
    <source>
        <dbReference type="ARBA" id="ARBA00023015"/>
    </source>
</evidence>
<organism evidence="8 9">
    <name type="scientific">Capsella rubella</name>
    <dbReference type="NCBI Taxonomy" id="81985"/>
    <lineage>
        <taxon>Eukaryota</taxon>
        <taxon>Viridiplantae</taxon>
        <taxon>Streptophyta</taxon>
        <taxon>Embryophyta</taxon>
        <taxon>Tracheophyta</taxon>
        <taxon>Spermatophyta</taxon>
        <taxon>Magnoliopsida</taxon>
        <taxon>eudicotyledons</taxon>
        <taxon>Gunneridae</taxon>
        <taxon>Pentapetalae</taxon>
        <taxon>rosids</taxon>
        <taxon>malvids</taxon>
        <taxon>Brassicales</taxon>
        <taxon>Brassicaceae</taxon>
        <taxon>Camelineae</taxon>
        <taxon>Capsella</taxon>
    </lineage>
</organism>
<keyword evidence="4" id="KW-0804">Transcription</keyword>
<dbReference type="Gene3D" id="4.10.280.10">
    <property type="entry name" value="Helix-loop-helix DNA-binding domain"/>
    <property type="match status" value="1"/>
</dbReference>
<evidence type="ECO:0000259" key="7">
    <source>
        <dbReference type="PROSITE" id="PS50888"/>
    </source>
</evidence>
<dbReference type="STRING" id="81985.R0F081"/>
<keyword evidence="2" id="KW-0805">Transcription regulation</keyword>
<dbReference type="EMBL" id="KB870812">
    <property type="protein sequence ID" value="EOA14656.1"/>
    <property type="molecule type" value="Genomic_DNA"/>
</dbReference>
<sequence length="293" mass="33464">MMFQQEYPYGFSLVESSLNYEILDFFQNMVFSNSEDLKSSQQNNSLSSTTLSCSIAEQQSYSTQNLSSLRPRCGSSADNVPPRKRTRTTRSDKKIEDKENQRMNHIAIERNRRRQMNHFLSVLKSSMPLSYSQPCDQASIIEGTINYVKKLEQLLQSLEAQSKATKPNESPNIFSSFFMFPQYSTATASSFSSSHHHQKKLTAVADVEVTMVERHANIKVLTKTRPRLLFKMINEFYSLGLSTLHLNLTTYKSKDMSLFTFGVKVEASCQLTPSINEIANAVHEVVRRIHEES</sequence>
<dbReference type="GO" id="GO:0046983">
    <property type="term" value="F:protein dimerization activity"/>
    <property type="evidence" value="ECO:0007669"/>
    <property type="project" value="InterPro"/>
</dbReference>
<dbReference type="AlphaFoldDB" id="R0F081"/>
<dbReference type="SMART" id="SM00353">
    <property type="entry name" value="HLH"/>
    <property type="match status" value="1"/>
</dbReference>
<keyword evidence="5" id="KW-0539">Nucleus</keyword>
<comment type="subcellular location">
    <subcellularLocation>
        <location evidence="1">Nucleus</location>
    </subcellularLocation>
</comment>
<evidence type="ECO:0000256" key="5">
    <source>
        <dbReference type="ARBA" id="ARBA00023242"/>
    </source>
</evidence>
<dbReference type="GO" id="GO:0005634">
    <property type="term" value="C:nucleus"/>
    <property type="evidence" value="ECO:0007669"/>
    <property type="project" value="UniProtKB-SubCell"/>
</dbReference>
<accession>R0F081</accession>
<dbReference type="InterPro" id="IPR054502">
    <property type="entry name" value="bHLH-TF_ACT-like_plant"/>
</dbReference>
<feature type="compositionally biased region" description="Basic and acidic residues" evidence="6">
    <location>
        <begin position="89"/>
        <end position="101"/>
    </location>
</feature>
<gene>
    <name evidence="8" type="ORF">CARUB_v10027920mg</name>
</gene>
<dbReference type="KEGG" id="crb:17877280"/>
<dbReference type="PROSITE" id="PS50888">
    <property type="entry name" value="BHLH"/>
    <property type="match status" value="1"/>
</dbReference>
<dbReference type="InterPro" id="IPR036638">
    <property type="entry name" value="HLH_DNA-bd_sf"/>
</dbReference>
<dbReference type="GO" id="GO:0000978">
    <property type="term" value="F:RNA polymerase II cis-regulatory region sequence-specific DNA binding"/>
    <property type="evidence" value="ECO:0007669"/>
    <property type="project" value="TreeGrafter"/>
</dbReference>
<feature type="region of interest" description="Disordered" evidence="6">
    <location>
        <begin position="63"/>
        <end position="101"/>
    </location>
</feature>
<protein>
    <recommendedName>
        <fullName evidence="7">BHLH domain-containing protein</fullName>
    </recommendedName>
</protein>
<dbReference type="OrthoDB" id="684567at2759"/>
<keyword evidence="9" id="KW-1185">Reference proteome</keyword>
<evidence type="ECO:0000256" key="4">
    <source>
        <dbReference type="ARBA" id="ARBA00023163"/>
    </source>
</evidence>
<dbReference type="PANTHER" id="PTHR11969">
    <property type="entry name" value="MAX DIMERIZATION, MAD"/>
    <property type="match status" value="1"/>
</dbReference>
<name>R0F081_9BRAS</name>
<keyword evidence="3" id="KW-0238">DNA-binding</keyword>
<dbReference type="PANTHER" id="PTHR11969:SF89">
    <property type="entry name" value="TRANSCRIPTION FACTOR BHLH99"/>
    <property type="match status" value="1"/>
</dbReference>